<evidence type="ECO:0000256" key="1">
    <source>
        <dbReference type="ARBA" id="ARBA00004141"/>
    </source>
</evidence>
<dbReference type="OrthoDB" id="329282at2"/>
<dbReference type="InterPro" id="IPR032808">
    <property type="entry name" value="DoxX"/>
</dbReference>
<reference evidence="5 6" key="1">
    <citation type="submission" date="2018-01" db="EMBL/GenBank/DDBJ databases">
        <title>Draft genome sequence of Streptomyces sp. 13K301.</title>
        <authorList>
            <person name="Sahin N."/>
            <person name="Saygin H."/>
            <person name="Ay H."/>
        </authorList>
    </citation>
    <scope>NUCLEOTIDE SEQUENCE [LARGE SCALE GENOMIC DNA]</scope>
    <source>
        <strain evidence="5 6">13K301</strain>
    </source>
</reference>
<keyword evidence="2" id="KW-0812">Transmembrane</keyword>
<dbReference type="Pfam" id="PF07681">
    <property type="entry name" value="DoxX"/>
    <property type="match status" value="1"/>
</dbReference>
<comment type="subcellular location">
    <subcellularLocation>
        <location evidence="1">Membrane</location>
        <topology evidence="1">Multi-pass membrane protein</topology>
    </subcellularLocation>
</comment>
<dbReference type="GO" id="GO:0016020">
    <property type="term" value="C:membrane"/>
    <property type="evidence" value="ECO:0007669"/>
    <property type="project" value="UniProtKB-SubCell"/>
</dbReference>
<keyword evidence="6" id="KW-1185">Reference proteome</keyword>
<evidence type="ECO:0000313" key="6">
    <source>
        <dbReference type="Proteomes" id="UP000235943"/>
    </source>
</evidence>
<organism evidence="5 6">
    <name type="scientific">Streptomyces cahuitamycinicus</name>
    <dbReference type="NCBI Taxonomy" id="2070367"/>
    <lineage>
        <taxon>Bacteria</taxon>
        <taxon>Bacillati</taxon>
        <taxon>Actinomycetota</taxon>
        <taxon>Actinomycetes</taxon>
        <taxon>Kitasatosporales</taxon>
        <taxon>Streptomycetaceae</taxon>
        <taxon>Streptomyces</taxon>
    </lineage>
</organism>
<proteinExistence type="predicted"/>
<dbReference type="AlphaFoldDB" id="A0A2N8TC26"/>
<protein>
    <submittedName>
        <fullName evidence="5">DoxX family protein</fullName>
    </submittedName>
</protein>
<name>A0A2N8TC26_9ACTN</name>
<dbReference type="RefSeq" id="WP_102913959.1">
    <property type="nucleotide sequence ID" value="NZ_POUC01000666.1"/>
</dbReference>
<dbReference type="Proteomes" id="UP000235943">
    <property type="component" value="Unassembled WGS sequence"/>
</dbReference>
<comment type="caution">
    <text evidence="5">The sequence shown here is derived from an EMBL/GenBank/DDBJ whole genome shotgun (WGS) entry which is preliminary data.</text>
</comment>
<gene>
    <name evidence="5" type="ORF">C1J00_41280</name>
</gene>
<evidence type="ECO:0000256" key="3">
    <source>
        <dbReference type="ARBA" id="ARBA00022989"/>
    </source>
</evidence>
<sequence>MSLLRVFGRPMLASMFLTGGMSSVRAPEQVADAAEPVVQPVTERVSALPDRTEQVVRLSGAVQVAAGLMLATGRMPRPAALAIAATLVPTTLAGHRFWEAEDPEERAQQRIHFFKNLSMLGGLLIAADDTGARPSVRWRGTHAARALRRDAGLVRRSVRATAGPATAAGRVRARLSA</sequence>
<accession>A0A2N8TC26</accession>
<keyword evidence="3" id="KW-1133">Transmembrane helix</keyword>
<keyword evidence="4" id="KW-0472">Membrane</keyword>
<evidence type="ECO:0000256" key="4">
    <source>
        <dbReference type="ARBA" id="ARBA00023136"/>
    </source>
</evidence>
<evidence type="ECO:0000256" key="2">
    <source>
        <dbReference type="ARBA" id="ARBA00022692"/>
    </source>
</evidence>
<dbReference type="EMBL" id="POUC01000666">
    <property type="protein sequence ID" value="PNG16562.1"/>
    <property type="molecule type" value="Genomic_DNA"/>
</dbReference>
<evidence type="ECO:0000313" key="5">
    <source>
        <dbReference type="EMBL" id="PNG16562.1"/>
    </source>
</evidence>